<dbReference type="Proteomes" id="UP000029078">
    <property type="component" value="Unassembled WGS sequence"/>
</dbReference>
<dbReference type="AlphaFoldDB" id="A0A087D525"/>
<sequence>MTSVLDYLGHGSSFSMPGATKWRRLRARKVDDPYSGEQAGEDWSNPETLDFTGALASSSSMRTPDGLREQITSAAYLTSPDPTLDIMPGDRIQALPDDGRRWEVSGYPSRDANAFTSWQPTVEIPLSEYRG</sequence>
<reference evidence="2 3" key="1">
    <citation type="submission" date="2014-03" db="EMBL/GenBank/DDBJ databases">
        <title>Genomics of Bifidobacteria.</title>
        <authorList>
            <person name="Ventura M."/>
            <person name="Milani C."/>
            <person name="Lugli G.A."/>
        </authorList>
    </citation>
    <scope>NUCLEOTIDE SEQUENCE [LARGE SCALE GENOMIC DNA]</scope>
    <source>
        <strain evidence="2 3">LMG 21811</strain>
    </source>
</reference>
<name>A0A087D525_BIFRU</name>
<evidence type="ECO:0000313" key="2">
    <source>
        <dbReference type="EMBL" id="KFI90625.1"/>
    </source>
</evidence>
<keyword evidence="3" id="KW-1185">Reference proteome</keyword>
<accession>A0A087D525</accession>
<gene>
    <name evidence="2" type="ORF">BRUM_0393</name>
</gene>
<protein>
    <recommendedName>
        <fullName evidence="4">Head-to-tail stopper</fullName>
    </recommendedName>
</protein>
<evidence type="ECO:0008006" key="4">
    <source>
        <dbReference type="Google" id="ProtNLM"/>
    </source>
</evidence>
<comment type="caution">
    <text evidence="2">The sequence shown here is derived from an EMBL/GenBank/DDBJ whole genome shotgun (WGS) entry which is preliminary data.</text>
</comment>
<feature type="region of interest" description="Disordered" evidence="1">
    <location>
        <begin position="79"/>
        <end position="98"/>
    </location>
</feature>
<organism evidence="2 3">
    <name type="scientific">Bifidobacterium ruminantium</name>
    <dbReference type="NCBI Taxonomy" id="78346"/>
    <lineage>
        <taxon>Bacteria</taxon>
        <taxon>Bacillati</taxon>
        <taxon>Actinomycetota</taxon>
        <taxon>Actinomycetes</taxon>
        <taxon>Bifidobacteriales</taxon>
        <taxon>Bifidobacteriaceae</taxon>
        <taxon>Bifidobacterium</taxon>
    </lineage>
</organism>
<evidence type="ECO:0000313" key="3">
    <source>
        <dbReference type="Proteomes" id="UP000029078"/>
    </source>
</evidence>
<dbReference type="EMBL" id="JGZL01000003">
    <property type="protein sequence ID" value="KFI90625.1"/>
    <property type="molecule type" value="Genomic_DNA"/>
</dbReference>
<proteinExistence type="predicted"/>
<dbReference type="STRING" id="78346.BRUM_0393"/>
<evidence type="ECO:0000256" key="1">
    <source>
        <dbReference type="SAM" id="MobiDB-lite"/>
    </source>
</evidence>
<dbReference type="eggNOG" id="ENOG5031Y9P">
    <property type="taxonomic scope" value="Bacteria"/>
</dbReference>
<dbReference type="RefSeq" id="WP_033499051.1">
    <property type="nucleotide sequence ID" value="NZ_JGZL01000003.1"/>
</dbReference>